<organism evidence="4 5">
    <name type="scientific">Geodia barretti</name>
    <name type="common">Barrett's horny sponge</name>
    <dbReference type="NCBI Taxonomy" id="519541"/>
    <lineage>
        <taxon>Eukaryota</taxon>
        <taxon>Metazoa</taxon>
        <taxon>Porifera</taxon>
        <taxon>Demospongiae</taxon>
        <taxon>Heteroscleromorpha</taxon>
        <taxon>Tetractinellida</taxon>
        <taxon>Astrophorina</taxon>
        <taxon>Geodiidae</taxon>
        <taxon>Geodia</taxon>
    </lineage>
</organism>
<keyword evidence="5" id="KW-1185">Reference proteome</keyword>
<feature type="compositionally biased region" description="Basic and acidic residues" evidence="2">
    <location>
        <begin position="137"/>
        <end position="157"/>
    </location>
</feature>
<dbReference type="InterPro" id="IPR035441">
    <property type="entry name" value="TFIIS/LEDGF_dom_sf"/>
</dbReference>
<dbReference type="GO" id="GO:0072357">
    <property type="term" value="C:PTW/PP1 phosphatase complex"/>
    <property type="evidence" value="ECO:0007669"/>
    <property type="project" value="TreeGrafter"/>
</dbReference>
<gene>
    <name evidence="4" type="ORF">GBAR_LOCUS26458</name>
</gene>
<accession>A0AA35TGD0</accession>
<comment type="subcellular location">
    <subcellularLocation>
        <location evidence="1">Nucleus</location>
    </subcellularLocation>
</comment>
<dbReference type="GO" id="GO:0000785">
    <property type="term" value="C:chromatin"/>
    <property type="evidence" value="ECO:0007669"/>
    <property type="project" value="TreeGrafter"/>
</dbReference>
<dbReference type="GO" id="GO:0005634">
    <property type="term" value="C:nucleus"/>
    <property type="evidence" value="ECO:0007669"/>
    <property type="project" value="UniProtKB-SubCell"/>
</dbReference>
<feature type="compositionally biased region" description="Pro residues" evidence="2">
    <location>
        <begin position="437"/>
        <end position="458"/>
    </location>
</feature>
<dbReference type="AlphaFoldDB" id="A0AA35TGD0"/>
<feature type="domain" description="TFIIS N-terminal" evidence="3">
    <location>
        <begin position="1"/>
        <end position="34"/>
    </location>
</feature>
<dbReference type="Proteomes" id="UP001174909">
    <property type="component" value="Unassembled WGS sequence"/>
</dbReference>
<feature type="compositionally biased region" description="Basic and acidic residues" evidence="2">
    <location>
        <begin position="426"/>
        <end position="436"/>
    </location>
</feature>
<evidence type="ECO:0000313" key="4">
    <source>
        <dbReference type="EMBL" id="CAI8047825.1"/>
    </source>
</evidence>
<feature type="compositionally biased region" description="Low complexity" evidence="2">
    <location>
        <begin position="374"/>
        <end position="390"/>
    </location>
</feature>
<dbReference type="PANTHER" id="PTHR46557">
    <property type="entry name" value="SERINE/THREONINE-PROTEIN PHOSPHATASE 1 REGULATORY SUBUNIT 10-RELATED"/>
    <property type="match status" value="1"/>
</dbReference>
<dbReference type="SUPFAM" id="SSF47676">
    <property type="entry name" value="Conserved domain common to transcription factors TFIIS, elongin A, CRSP70"/>
    <property type="match status" value="1"/>
</dbReference>
<feature type="compositionally biased region" description="Basic and acidic residues" evidence="2">
    <location>
        <begin position="49"/>
        <end position="58"/>
    </location>
</feature>
<dbReference type="EMBL" id="CASHTH010003681">
    <property type="protein sequence ID" value="CAI8047825.1"/>
    <property type="molecule type" value="Genomic_DNA"/>
</dbReference>
<feature type="region of interest" description="Disordered" evidence="2">
    <location>
        <begin position="339"/>
        <end position="492"/>
    </location>
</feature>
<comment type="caution">
    <text evidence="4">The sequence shown here is derived from an EMBL/GenBank/DDBJ whole genome shotgun (WGS) entry which is preliminary data.</text>
</comment>
<evidence type="ECO:0000256" key="1">
    <source>
        <dbReference type="PROSITE-ProRule" id="PRU00649"/>
    </source>
</evidence>
<proteinExistence type="predicted"/>
<dbReference type="InterPro" id="IPR017923">
    <property type="entry name" value="TFIIS_N"/>
</dbReference>
<dbReference type="PANTHER" id="PTHR46557:SF1">
    <property type="entry name" value="SERINE_THREONINE-PROTEIN PHOSPHATASE 1 REGULATORY SUBUNIT 10"/>
    <property type="match status" value="1"/>
</dbReference>
<evidence type="ECO:0000256" key="2">
    <source>
        <dbReference type="SAM" id="MobiDB-lite"/>
    </source>
</evidence>
<keyword evidence="1" id="KW-0539">Nucleus</keyword>
<feature type="compositionally biased region" description="Basic and acidic residues" evidence="2">
    <location>
        <begin position="117"/>
        <end position="130"/>
    </location>
</feature>
<evidence type="ECO:0000259" key="3">
    <source>
        <dbReference type="PROSITE" id="PS51319"/>
    </source>
</evidence>
<feature type="region of interest" description="Disordered" evidence="2">
    <location>
        <begin position="565"/>
        <end position="592"/>
    </location>
</feature>
<feature type="compositionally biased region" description="Polar residues" evidence="2">
    <location>
        <begin position="405"/>
        <end position="424"/>
    </location>
</feature>
<dbReference type="PROSITE" id="PS51319">
    <property type="entry name" value="TFIIS_N"/>
    <property type="match status" value="1"/>
</dbReference>
<feature type="compositionally biased region" description="Basic and acidic residues" evidence="2">
    <location>
        <begin position="355"/>
        <end position="365"/>
    </location>
</feature>
<feature type="region of interest" description="Disordered" evidence="2">
    <location>
        <begin position="34"/>
        <end position="239"/>
    </location>
</feature>
<reference evidence="4" key="1">
    <citation type="submission" date="2023-03" db="EMBL/GenBank/DDBJ databases">
        <authorList>
            <person name="Steffen K."/>
            <person name="Cardenas P."/>
        </authorList>
    </citation>
    <scope>NUCLEOTIDE SEQUENCE</scope>
</reference>
<evidence type="ECO:0000313" key="5">
    <source>
        <dbReference type="Proteomes" id="UP001174909"/>
    </source>
</evidence>
<name>A0AA35TGD0_GEOBA</name>
<protein>
    <submittedName>
        <fullName evidence="4">Serine/threonine-protein phosphatase 1 regulatory subunit 10</fullName>
    </submittedName>
</protein>
<feature type="compositionally biased region" description="Low complexity" evidence="2">
    <location>
        <begin position="59"/>
        <end position="77"/>
    </location>
</feature>
<dbReference type="Pfam" id="PF08711">
    <property type="entry name" value="Med26"/>
    <property type="match status" value="1"/>
</dbReference>
<dbReference type="GO" id="GO:0008157">
    <property type="term" value="F:protein phosphatase 1 binding"/>
    <property type="evidence" value="ECO:0007669"/>
    <property type="project" value="TreeGrafter"/>
</dbReference>
<sequence>MGKLIKQLSKQEHPEVKDLACDLLSKWMAIFKEGQAATKSRPAGSASDTPEKEKEEKTAASSTAATKSQDSAPSTPTKNDKDKKDKPSKKKDKSSKGAVNLPPVESKPPPGPLVALGRRDKPLKRPRDFPLKGQPPVEKKNKLLSNSEEKMKGKGPVESEGFMNALSSQAAKMKEKKRKISKQPKALSLVSKTGSGGVVAGEADSPTPTSAEPQEPMDTGTPTSDQKGEEGSKRKKKVSWAEDSNLVMVHYFEMDESERAINREQGSFLDAAQREKTREREARESGLMFIRDRLIEMISWQRPQRNESVVELVNYGINSEQRKIQAEREEKVLAQLFLSKSSLHPSPAEPDAEPDTGKSEPKHIPLMEPTVDGQQQSSPTFSSPPHQVGGAPPPPHMTTAAAGSPLQSPAATIHQAQSLINSFNDGKGHMPPDSRPHPPGPPDQNSFHPPPGPHPPPNFHGNGPGMMPPSVGTGDFYNNYNQQGFPPGVHNPDWNGPMTGGYYGDYGGGAPPIRRGMRGGYRGRGRGFSHGYGKGPHAEAFSRSAEITLRHHTATASGTKVVSSSCHTVAGGPERNCRLSRTRHTPVSSPPRHQLITEANSTVETTQTDIAWRHDSAAE</sequence>